<dbReference type="HOGENOM" id="CLU_046737_11_0_9"/>
<dbReference type="InterPro" id="IPR008978">
    <property type="entry name" value="HSP20-like_chaperone"/>
</dbReference>
<dbReference type="InterPro" id="IPR031107">
    <property type="entry name" value="Small_HSP"/>
</dbReference>
<dbReference type="CDD" id="cd06464">
    <property type="entry name" value="ACD_sHsps-like"/>
    <property type="match status" value="1"/>
</dbReference>
<dbReference type="EMBL" id="CP009920">
    <property type="protein sequence ID" value="AJI25031.1"/>
    <property type="molecule type" value="Genomic_DNA"/>
</dbReference>
<organism evidence="3 4">
    <name type="scientific">Priestia megaterium (strain ATCC 14581 / DSM 32 / CCUG 1817 / JCM 2506 / NBRC 15308 / NCIMB 9376 / NCTC 10342 / NRRL B-14308 / VKM B-512 / Ford 19)</name>
    <name type="common">Bacillus megaterium</name>
    <dbReference type="NCBI Taxonomy" id="1348623"/>
    <lineage>
        <taxon>Bacteria</taxon>
        <taxon>Bacillati</taxon>
        <taxon>Bacillota</taxon>
        <taxon>Bacilli</taxon>
        <taxon>Bacillales</taxon>
        <taxon>Bacillaceae</taxon>
        <taxon>Priestia</taxon>
    </lineage>
</organism>
<comment type="similarity">
    <text evidence="1 2">Belongs to the small heat shock protein (HSP20) family.</text>
</comment>
<dbReference type="KEGG" id="bmeg:BG04_5461"/>
<dbReference type="Proteomes" id="UP000031829">
    <property type="component" value="Chromosome"/>
</dbReference>
<dbReference type="Pfam" id="PF00011">
    <property type="entry name" value="HSP20"/>
    <property type="match status" value="1"/>
</dbReference>
<dbReference type="InterPro" id="IPR002068">
    <property type="entry name" value="A-crystallin/Hsp20_dom"/>
</dbReference>
<dbReference type="Gene3D" id="2.60.40.790">
    <property type="match status" value="1"/>
</dbReference>
<dbReference type="PATRIC" id="fig|592022.4.peg.2940"/>
<name>A0A0B6ANG0_PRIM2</name>
<dbReference type="GeneID" id="93643407"/>
<protein>
    <submittedName>
        <fullName evidence="3">Hsp20/alpha crystallin family protein</fullName>
    </submittedName>
</protein>
<evidence type="ECO:0000313" key="4">
    <source>
        <dbReference type="Proteomes" id="UP000031829"/>
    </source>
</evidence>
<evidence type="ECO:0000256" key="2">
    <source>
        <dbReference type="RuleBase" id="RU003616"/>
    </source>
</evidence>
<dbReference type="AlphaFoldDB" id="A0A0B6ANG0"/>
<dbReference type="PANTHER" id="PTHR11527">
    <property type="entry name" value="HEAT-SHOCK PROTEIN 20 FAMILY MEMBER"/>
    <property type="match status" value="1"/>
</dbReference>
<proteinExistence type="inferred from homology"/>
<evidence type="ECO:0000256" key="1">
    <source>
        <dbReference type="PROSITE-ProRule" id="PRU00285"/>
    </source>
</evidence>
<sequence>MNHGKFKKWAETLQEENHTKFWEKIFDDDHEEKNDTEADASPQIVNEYRDYPLIDVYEWANQLLVVIEIPGAKRTDVELTMHENTLHISGSSLLTVKDANVLHKERREGTFQRSIILPPAVEEAPCHASFKDGLLHVKFDL</sequence>
<gene>
    <name evidence="3" type="ORF">BG04_5461</name>
</gene>
<dbReference type="SUPFAM" id="SSF49764">
    <property type="entry name" value="HSP20-like chaperones"/>
    <property type="match status" value="1"/>
</dbReference>
<accession>A0A0B6ANG0</accession>
<dbReference type="PROSITE" id="PS01031">
    <property type="entry name" value="SHSP"/>
    <property type="match status" value="1"/>
</dbReference>
<reference evidence="3 4" key="1">
    <citation type="journal article" date="2015" name="Genome Announc.">
        <title>Complete genome sequences for 35 biothreat assay-relevant bacillus species.</title>
        <authorList>
            <person name="Johnson S.L."/>
            <person name="Daligault H.E."/>
            <person name="Davenport K.W."/>
            <person name="Jaissle J."/>
            <person name="Frey K.G."/>
            <person name="Ladner J.T."/>
            <person name="Broomall S.M."/>
            <person name="Bishop-Lilly K.A."/>
            <person name="Bruce D.C."/>
            <person name="Gibbons H.S."/>
            <person name="Coyne S.R."/>
            <person name="Lo C.C."/>
            <person name="Meincke L."/>
            <person name="Munk A.C."/>
            <person name="Koroleva G.I."/>
            <person name="Rosenzweig C.N."/>
            <person name="Palacios G.F."/>
            <person name="Redden C.L."/>
            <person name="Minogue T.D."/>
            <person name="Chain P.S."/>
        </authorList>
    </citation>
    <scope>NUCLEOTIDE SEQUENCE [LARGE SCALE GENOMIC DNA]</scope>
    <source>
        <strain evidence="4">ATCC 14581 / DSM 32 / JCM 2506 / NBRC 15308 / NCIMB 9376 / NCTC 10342 / NRRL B-14308 / VKM B-512</strain>
    </source>
</reference>
<evidence type="ECO:0000313" key="3">
    <source>
        <dbReference type="EMBL" id="AJI25031.1"/>
    </source>
</evidence>
<dbReference type="RefSeq" id="WP_013083730.1">
    <property type="nucleotide sequence ID" value="NZ_BCVB01000011.1"/>
</dbReference>